<protein>
    <recommendedName>
        <fullName evidence="3">Biopolymer transport protein ExbB</fullName>
    </recommendedName>
</protein>
<dbReference type="GO" id="GO:0005886">
    <property type="term" value="C:plasma membrane"/>
    <property type="evidence" value="ECO:0007669"/>
    <property type="project" value="UniProtKB-SubCell"/>
</dbReference>
<keyword evidence="7 13" id="KW-0812">Transmembrane</keyword>
<dbReference type="AlphaFoldDB" id="A0A7D7SPR8"/>
<sequence length="218" mass="23618">MDLLQVFKHGDAVLIAVFLILVLMSIVTWWIIIMRAIKLHKIKHACRGTVEAVATSSNVEDMLRKAKAHPSPLSELTESAVAAARQYRACSGSPLTTIPLADYLVQHIRNQLTNIKRPLNGGLTILASVGATAPFIGLLGTVWGIYRALHNISLQGQVNIATVAGPIGEALVATAIGLFAAIPAVLAYNFIVHHNKKVAQVLDTYAYDLHVKLMNDKE</sequence>
<dbReference type="PANTHER" id="PTHR30625:SF14">
    <property type="entry name" value="BIOPOLYMER TRANSPORT PROTEIN EXBB"/>
    <property type="match status" value="1"/>
</dbReference>
<comment type="function">
    <text evidence="11">Involved in the TonB-dependent energy-dependent transport of various receptor-bound substrates. Protects ExbD from proteolytic degradation and functionally stabilizes TonB.</text>
</comment>
<evidence type="ECO:0000313" key="16">
    <source>
        <dbReference type="Proteomes" id="UP000514752"/>
    </source>
</evidence>
<feature type="domain" description="MotA/TolQ/ExbB proton channel" evidence="14">
    <location>
        <begin position="103"/>
        <end position="202"/>
    </location>
</feature>
<evidence type="ECO:0000256" key="4">
    <source>
        <dbReference type="ARBA" id="ARBA00022448"/>
    </source>
</evidence>
<evidence type="ECO:0000256" key="13">
    <source>
        <dbReference type="SAM" id="Phobius"/>
    </source>
</evidence>
<dbReference type="InterPro" id="IPR050790">
    <property type="entry name" value="ExbB/TolQ_transport"/>
</dbReference>
<comment type="similarity">
    <text evidence="12">Belongs to the exbB/tolQ family.</text>
</comment>
<evidence type="ECO:0000256" key="5">
    <source>
        <dbReference type="ARBA" id="ARBA00022475"/>
    </source>
</evidence>
<evidence type="ECO:0000313" key="15">
    <source>
        <dbReference type="EMBL" id="QMT40510.1"/>
    </source>
</evidence>
<comment type="subunit">
    <text evidence="2">The accessory proteins ExbB and ExbD seem to form a complex with TonB.</text>
</comment>
<evidence type="ECO:0000256" key="3">
    <source>
        <dbReference type="ARBA" id="ARBA00022093"/>
    </source>
</evidence>
<dbReference type="InterPro" id="IPR002898">
    <property type="entry name" value="MotA_ExbB_proton_chnl"/>
</dbReference>
<dbReference type="Proteomes" id="UP000514752">
    <property type="component" value="Chromosome"/>
</dbReference>
<evidence type="ECO:0000256" key="12">
    <source>
        <dbReference type="RuleBase" id="RU004057"/>
    </source>
</evidence>
<dbReference type="EMBL" id="CP059567">
    <property type="protein sequence ID" value="QMT40510.1"/>
    <property type="molecule type" value="Genomic_DNA"/>
</dbReference>
<accession>A0A7D7SPR8</accession>
<dbReference type="KEGG" id="nsg:H3L94_00055"/>
<evidence type="ECO:0000259" key="14">
    <source>
        <dbReference type="Pfam" id="PF01618"/>
    </source>
</evidence>
<feature type="transmembrane region" description="Helical" evidence="13">
    <location>
        <begin position="12"/>
        <end position="33"/>
    </location>
</feature>
<name>A0A7D7SPR8_9NEIS</name>
<feature type="transmembrane region" description="Helical" evidence="13">
    <location>
        <begin position="166"/>
        <end position="191"/>
    </location>
</feature>
<evidence type="ECO:0000256" key="10">
    <source>
        <dbReference type="ARBA" id="ARBA00023136"/>
    </source>
</evidence>
<dbReference type="RefSeq" id="WP_182122162.1">
    <property type="nucleotide sequence ID" value="NZ_CP059567.1"/>
</dbReference>
<keyword evidence="5" id="KW-1003">Cell membrane</keyword>
<reference evidence="15 16" key="1">
    <citation type="submission" date="2020-07" db="EMBL/GenBank/DDBJ databases">
        <title>Genomic diversity of species in the Neisseriaceae family.</title>
        <authorList>
            <person name="Vincent A.T."/>
            <person name="Bernet E."/>
            <person name="Veyrier F.J."/>
        </authorList>
    </citation>
    <scope>NUCLEOTIDE SEQUENCE [LARGE SCALE GENOMIC DNA]</scope>
    <source>
        <strain evidence="15 16">DSM 22244</strain>
    </source>
</reference>
<organism evidence="15 16">
    <name type="scientific">Neisseria shayeganii</name>
    <dbReference type="NCBI Taxonomy" id="607712"/>
    <lineage>
        <taxon>Bacteria</taxon>
        <taxon>Pseudomonadati</taxon>
        <taxon>Pseudomonadota</taxon>
        <taxon>Betaproteobacteria</taxon>
        <taxon>Neisseriales</taxon>
        <taxon>Neisseriaceae</taxon>
        <taxon>Neisseria</taxon>
    </lineage>
</organism>
<evidence type="ECO:0000256" key="9">
    <source>
        <dbReference type="ARBA" id="ARBA00022989"/>
    </source>
</evidence>
<dbReference type="PANTHER" id="PTHR30625">
    <property type="entry name" value="PROTEIN TOLQ"/>
    <property type="match status" value="1"/>
</dbReference>
<evidence type="ECO:0000256" key="8">
    <source>
        <dbReference type="ARBA" id="ARBA00022927"/>
    </source>
</evidence>
<keyword evidence="10 13" id="KW-0472">Membrane</keyword>
<evidence type="ECO:0000256" key="6">
    <source>
        <dbReference type="ARBA" id="ARBA00022519"/>
    </source>
</evidence>
<dbReference type="Pfam" id="PF01618">
    <property type="entry name" value="MotA_ExbB"/>
    <property type="match status" value="1"/>
</dbReference>
<keyword evidence="6" id="KW-0997">Cell inner membrane</keyword>
<keyword evidence="8 12" id="KW-0653">Protein transport</keyword>
<evidence type="ECO:0000256" key="1">
    <source>
        <dbReference type="ARBA" id="ARBA00004429"/>
    </source>
</evidence>
<dbReference type="GO" id="GO:0017038">
    <property type="term" value="P:protein import"/>
    <property type="evidence" value="ECO:0007669"/>
    <property type="project" value="TreeGrafter"/>
</dbReference>
<gene>
    <name evidence="15" type="ORF">H3L94_00055</name>
</gene>
<keyword evidence="9 13" id="KW-1133">Transmembrane helix</keyword>
<keyword evidence="4 12" id="KW-0813">Transport</keyword>
<evidence type="ECO:0000256" key="7">
    <source>
        <dbReference type="ARBA" id="ARBA00022692"/>
    </source>
</evidence>
<comment type="subcellular location">
    <subcellularLocation>
        <location evidence="1">Cell inner membrane</location>
        <topology evidence="1">Multi-pass membrane protein</topology>
    </subcellularLocation>
    <subcellularLocation>
        <location evidence="12">Membrane</location>
        <topology evidence="12">Multi-pass membrane protein</topology>
    </subcellularLocation>
</comment>
<evidence type="ECO:0000256" key="2">
    <source>
        <dbReference type="ARBA" id="ARBA00011471"/>
    </source>
</evidence>
<feature type="transmembrane region" description="Helical" evidence="13">
    <location>
        <begin position="123"/>
        <end position="146"/>
    </location>
</feature>
<evidence type="ECO:0000256" key="11">
    <source>
        <dbReference type="ARBA" id="ARBA00024816"/>
    </source>
</evidence>
<proteinExistence type="inferred from homology"/>